<dbReference type="AlphaFoldDB" id="A8GP52"/>
<sequence length="28" mass="3307">MITTKIADIKNYIEEKADLLIAWSRIEK</sequence>
<dbReference type="STRING" id="293614.A1C_04555"/>
<protein>
    <submittedName>
        <fullName evidence="1">Preprotein translocase subunit YajC</fullName>
    </submittedName>
</protein>
<organism evidence="1 2">
    <name type="scientific">Rickettsia akari (strain Hartford)</name>
    <dbReference type="NCBI Taxonomy" id="293614"/>
    <lineage>
        <taxon>Bacteria</taxon>
        <taxon>Pseudomonadati</taxon>
        <taxon>Pseudomonadota</taxon>
        <taxon>Alphaproteobacteria</taxon>
        <taxon>Rickettsiales</taxon>
        <taxon>Rickettsiaceae</taxon>
        <taxon>Rickettsieae</taxon>
        <taxon>Rickettsia</taxon>
        <taxon>spotted fever group</taxon>
    </lineage>
</organism>
<keyword evidence="2" id="KW-1185">Reference proteome</keyword>
<dbReference type="KEGG" id="rak:A1C_04555"/>
<gene>
    <name evidence="1" type="primary">yajC</name>
    <name evidence="1" type="ordered locus">A1C_04555</name>
</gene>
<evidence type="ECO:0000313" key="1">
    <source>
        <dbReference type="EMBL" id="ABV75177.1"/>
    </source>
</evidence>
<accession>A8GP52</accession>
<name>A8GP52_RICAH</name>
<evidence type="ECO:0000313" key="2">
    <source>
        <dbReference type="Proteomes" id="UP000006830"/>
    </source>
</evidence>
<dbReference type="HOGENOM" id="CLU_155311_7_0_5"/>
<reference evidence="1" key="1">
    <citation type="submission" date="2007-09" db="EMBL/GenBank/DDBJ databases">
        <title>Complete Genome Sequence of Rickettsia akari.</title>
        <authorList>
            <person name="Madan A."/>
            <person name="Fahey J."/>
            <person name="Helton E."/>
            <person name="Ketteman M."/>
            <person name="Madan A."/>
            <person name="Rodrigues S."/>
            <person name="Sanchez A."/>
            <person name="Whiting M."/>
            <person name="Dasch G."/>
            <person name="Eremeeva M."/>
        </authorList>
    </citation>
    <scope>NUCLEOTIDE SEQUENCE</scope>
    <source>
        <strain evidence="1">Hartford</strain>
    </source>
</reference>
<proteinExistence type="predicted"/>
<dbReference type="EMBL" id="CP000847">
    <property type="protein sequence ID" value="ABV75177.1"/>
    <property type="molecule type" value="Genomic_DNA"/>
</dbReference>
<dbReference type="Proteomes" id="UP000006830">
    <property type="component" value="Chromosome"/>
</dbReference>